<dbReference type="PANTHER" id="PTHR30349">
    <property type="entry name" value="PHAGE INTEGRASE-RELATED"/>
    <property type="match status" value="1"/>
</dbReference>
<evidence type="ECO:0000313" key="12">
    <source>
        <dbReference type="EMBL" id="NKE66261.1"/>
    </source>
</evidence>
<dbReference type="Pfam" id="PF00589">
    <property type="entry name" value="Phage_integrase"/>
    <property type="match status" value="1"/>
</dbReference>
<dbReference type="SUPFAM" id="SSF47823">
    <property type="entry name" value="lambda integrase-like, N-terminal domain"/>
    <property type="match status" value="1"/>
</dbReference>
<dbReference type="Pfam" id="PF02899">
    <property type="entry name" value="Phage_int_SAM_1"/>
    <property type="match status" value="1"/>
</dbReference>
<proteinExistence type="inferred from homology"/>
<feature type="active site" evidence="9">
    <location>
        <position position="160"/>
    </location>
</feature>
<feature type="active site" evidence="9">
    <location>
        <position position="260"/>
    </location>
</feature>
<accession>A0A7X6I6D8</accession>
<dbReference type="Proteomes" id="UP000521868">
    <property type="component" value="Unassembled WGS sequence"/>
</dbReference>
<gene>
    <name evidence="9" type="primary">xerC</name>
    <name evidence="12" type="ORF">RAMLITH_10550</name>
</gene>
<feature type="domain" description="Tyr recombinase" evidence="10">
    <location>
        <begin position="118"/>
        <end position="308"/>
    </location>
</feature>
<evidence type="ECO:0000259" key="10">
    <source>
        <dbReference type="PROSITE" id="PS51898"/>
    </source>
</evidence>
<dbReference type="Gene3D" id="1.10.150.130">
    <property type="match status" value="1"/>
</dbReference>
<dbReference type="PANTHER" id="PTHR30349:SF81">
    <property type="entry name" value="TYROSINE RECOMBINASE XERC"/>
    <property type="match status" value="1"/>
</dbReference>
<comment type="function">
    <text evidence="9">Site-specific tyrosine recombinase, which acts by catalyzing the cutting and rejoining of the recombining DNA molecules. The XerC-XerD complex is essential to convert dimers of the bacterial chromosome into monomers to permit their segregation at cell division. It also contributes to the segregational stability of plasmids.</text>
</comment>
<dbReference type="GO" id="GO:0007059">
    <property type="term" value="P:chromosome segregation"/>
    <property type="evidence" value="ECO:0007669"/>
    <property type="project" value="UniProtKB-UniRule"/>
</dbReference>
<dbReference type="Gene3D" id="1.10.443.10">
    <property type="entry name" value="Intergrase catalytic core"/>
    <property type="match status" value="1"/>
</dbReference>
<evidence type="ECO:0000256" key="8">
    <source>
        <dbReference type="ARBA" id="ARBA00023306"/>
    </source>
</evidence>
<evidence type="ECO:0000256" key="9">
    <source>
        <dbReference type="HAMAP-Rule" id="MF_01808"/>
    </source>
</evidence>
<dbReference type="SUPFAM" id="SSF56349">
    <property type="entry name" value="DNA breaking-rejoining enzymes"/>
    <property type="match status" value="1"/>
</dbReference>
<dbReference type="GO" id="GO:0003677">
    <property type="term" value="F:DNA binding"/>
    <property type="evidence" value="ECO:0007669"/>
    <property type="project" value="UniProtKB-UniRule"/>
</dbReference>
<evidence type="ECO:0000256" key="3">
    <source>
        <dbReference type="ARBA" id="ARBA00022618"/>
    </source>
</evidence>
<comment type="similarity">
    <text evidence="9">Belongs to the 'phage' integrase family. XerC subfamily.</text>
</comment>
<organism evidence="12 13">
    <name type="scientific">Ramlibacter lithotrophicus</name>
    <dbReference type="NCBI Taxonomy" id="2606681"/>
    <lineage>
        <taxon>Bacteria</taxon>
        <taxon>Pseudomonadati</taxon>
        <taxon>Pseudomonadota</taxon>
        <taxon>Betaproteobacteria</taxon>
        <taxon>Burkholderiales</taxon>
        <taxon>Comamonadaceae</taxon>
        <taxon>Ramlibacter</taxon>
    </lineage>
</organism>
<dbReference type="InterPro" id="IPR044068">
    <property type="entry name" value="CB"/>
</dbReference>
<comment type="subunit">
    <text evidence="9">Forms a cyclic heterotetrameric complex composed of two molecules of XerC and two molecules of XerD.</text>
</comment>
<evidence type="ECO:0000256" key="4">
    <source>
        <dbReference type="ARBA" id="ARBA00022829"/>
    </source>
</evidence>
<keyword evidence="5 9" id="KW-0229">DNA integration</keyword>
<sequence>MPAGPAPAAVSAADQALLERYLEHVRVERRLAERTVTLYSLDLEKLAGCAGAAGVDLVAVQHAHIRRWVAQMHSAGRSGRGIALILSGWRGFYAWLGRQGAIAGNPVQGVRAPKAPKPLPKALGVDESVQLAEFEDGEADPWLDARDAAIVELLYGCGLRVGELVGLDVTASGLARGWVDLAAAEAHVLGKGGKRRSVPVGTAAVAALQRWLAVRGQPGGEAQPALFLGRRGTRLTAQSVWLRLKQRSLAAGLATPVHPHMLRHSFASHVLQSSGDLRAVQELLGHANITTTQVYTRLDFQHLAKAYDAAHPRAQRKR</sequence>
<dbReference type="InterPro" id="IPR050090">
    <property type="entry name" value="Tyrosine_recombinase_XerCD"/>
</dbReference>
<dbReference type="AlphaFoldDB" id="A0A7X6I6D8"/>
<dbReference type="RefSeq" id="WP_168107732.1">
    <property type="nucleotide sequence ID" value="NZ_VTOX01000003.1"/>
</dbReference>
<dbReference type="GO" id="GO:0009037">
    <property type="term" value="F:tyrosine-based site-specific recombinase activity"/>
    <property type="evidence" value="ECO:0007669"/>
    <property type="project" value="UniProtKB-UniRule"/>
</dbReference>
<dbReference type="HAMAP" id="MF_01808">
    <property type="entry name" value="Recomb_XerC_XerD"/>
    <property type="match status" value="1"/>
</dbReference>
<dbReference type="GO" id="GO:0051301">
    <property type="term" value="P:cell division"/>
    <property type="evidence" value="ECO:0007669"/>
    <property type="project" value="UniProtKB-KW"/>
</dbReference>
<protein>
    <recommendedName>
        <fullName evidence="9">Tyrosine recombinase XerC</fullName>
    </recommendedName>
</protein>
<dbReference type="PROSITE" id="PS51900">
    <property type="entry name" value="CB"/>
    <property type="match status" value="1"/>
</dbReference>
<comment type="caution">
    <text evidence="12">The sequence shown here is derived from an EMBL/GenBank/DDBJ whole genome shotgun (WGS) entry which is preliminary data.</text>
</comment>
<dbReference type="InterPro" id="IPR004107">
    <property type="entry name" value="Integrase_SAM-like_N"/>
</dbReference>
<dbReference type="CDD" id="cd00798">
    <property type="entry name" value="INT_XerDC_C"/>
    <property type="match status" value="1"/>
</dbReference>
<feature type="domain" description="Core-binding (CB)" evidence="11">
    <location>
        <begin position="12"/>
        <end position="97"/>
    </location>
</feature>
<feature type="active site" evidence="9">
    <location>
        <position position="191"/>
    </location>
</feature>
<keyword evidence="7 9" id="KW-0233">DNA recombination</keyword>
<dbReference type="InterPro" id="IPR013762">
    <property type="entry name" value="Integrase-like_cat_sf"/>
</dbReference>
<keyword evidence="2 9" id="KW-0963">Cytoplasm</keyword>
<evidence type="ECO:0000256" key="5">
    <source>
        <dbReference type="ARBA" id="ARBA00022908"/>
    </source>
</evidence>
<name>A0A7X6I6D8_9BURK</name>
<reference evidence="12 13" key="1">
    <citation type="journal article" date="2020" name="Nature">
        <title>Bacterial chemolithoautotrophy via manganese oxidation.</title>
        <authorList>
            <person name="Yu H."/>
            <person name="Leadbetter J.R."/>
        </authorList>
    </citation>
    <scope>NUCLEOTIDE SEQUENCE [LARGE SCALE GENOMIC DNA]</scope>
    <source>
        <strain evidence="12 13">RBP-1</strain>
    </source>
</reference>
<keyword evidence="3 9" id="KW-0132">Cell division</keyword>
<evidence type="ECO:0000313" key="13">
    <source>
        <dbReference type="Proteomes" id="UP000521868"/>
    </source>
</evidence>
<feature type="active site" evidence="9">
    <location>
        <position position="263"/>
    </location>
</feature>
<dbReference type="InterPro" id="IPR023009">
    <property type="entry name" value="Tyrosine_recombinase_XerC/XerD"/>
</dbReference>
<feature type="active site" description="O-(3'-phospho-DNA)-tyrosine intermediate" evidence="9">
    <location>
        <position position="295"/>
    </location>
</feature>
<dbReference type="PROSITE" id="PS51898">
    <property type="entry name" value="TYR_RECOMBINASE"/>
    <property type="match status" value="1"/>
</dbReference>
<keyword evidence="4 9" id="KW-0159">Chromosome partition</keyword>
<evidence type="ECO:0000256" key="1">
    <source>
        <dbReference type="ARBA" id="ARBA00004496"/>
    </source>
</evidence>
<comment type="subcellular location">
    <subcellularLocation>
        <location evidence="1 9">Cytoplasm</location>
    </subcellularLocation>
</comment>
<feature type="active site" evidence="9">
    <location>
        <position position="286"/>
    </location>
</feature>
<keyword evidence="13" id="KW-1185">Reference proteome</keyword>
<dbReference type="InterPro" id="IPR010998">
    <property type="entry name" value="Integrase_recombinase_N"/>
</dbReference>
<dbReference type="InterPro" id="IPR002104">
    <property type="entry name" value="Integrase_catalytic"/>
</dbReference>
<keyword evidence="8 9" id="KW-0131">Cell cycle</keyword>
<dbReference type="EMBL" id="VTOX01000003">
    <property type="protein sequence ID" value="NKE66261.1"/>
    <property type="molecule type" value="Genomic_DNA"/>
</dbReference>
<dbReference type="GO" id="GO:0006313">
    <property type="term" value="P:DNA transposition"/>
    <property type="evidence" value="ECO:0007669"/>
    <property type="project" value="UniProtKB-UniRule"/>
</dbReference>
<dbReference type="InterPro" id="IPR011010">
    <property type="entry name" value="DNA_brk_join_enz"/>
</dbReference>
<evidence type="ECO:0000256" key="2">
    <source>
        <dbReference type="ARBA" id="ARBA00022490"/>
    </source>
</evidence>
<evidence type="ECO:0000259" key="11">
    <source>
        <dbReference type="PROSITE" id="PS51900"/>
    </source>
</evidence>
<evidence type="ECO:0000256" key="6">
    <source>
        <dbReference type="ARBA" id="ARBA00023125"/>
    </source>
</evidence>
<evidence type="ECO:0000256" key="7">
    <source>
        <dbReference type="ARBA" id="ARBA00023172"/>
    </source>
</evidence>
<keyword evidence="6 9" id="KW-0238">DNA-binding</keyword>
<dbReference type="GO" id="GO:0005737">
    <property type="term" value="C:cytoplasm"/>
    <property type="evidence" value="ECO:0007669"/>
    <property type="project" value="UniProtKB-SubCell"/>
</dbReference>